<comment type="caution">
    <text evidence="2">The sequence shown here is derived from an EMBL/GenBank/DDBJ whole genome shotgun (WGS) entry which is preliminary data.</text>
</comment>
<keyword evidence="1" id="KW-1133">Transmembrane helix</keyword>
<protein>
    <recommendedName>
        <fullName evidence="3">Bacterial Pleckstrin homology domain-containing protein</fullName>
    </recommendedName>
</protein>
<name>A0A645DKG4_9ZZZZ</name>
<reference evidence="2" key="1">
    <citation type="submission" date="2019-08" db="EMBL/GenBank/DDBJ databases">
        <authorList>
            <person name="Kucharzyk K."/>
            <person name="Murdoch R.W."/>
            <person name="Higgins S."/>
            <person name="Loffler F."/>
        </authorList>
    </citation>
    <scope>NUCLEOTIDE SEQUENCE</scope>
</reference>
<keyword evidence="1" id="KW-0472">Membrane</keyword>
<organism evidence="2">
    <name type="scientific">bioreactor metagenome</name>
    <dbReference type="NCBI Taxonomy" id="1076179"/>
    <lineage>
        <taxon>unclassified sequences</taxon>
        <taxon>metagenomes</taxon>
        <taxon>ecological metagenomes</taxon>
    </lineage>
</organism>
<feature type="transmembrane region" description="Helical" evidence="1">
    <location>
        <begin position="21"/>
        <end position="39"/>
    </location>
</feature>
<sequence length="142" mass="16353">MMLCGISLSNLIVSRWEIPRILVQSAIYLSIAIAALYLYHFHLVSFRYTLTDESFAIERIAGDRQKTIASIYLDDICEIGVTRPRRGQMPRIMNASVSSKESIWIMVSEKDMHMIGYRVSPSNEFLEKLTLQHQIAQTQKDQ</sequence>
<evidence type="ECO:0000256" key="1">
    <source>
        <dbReference type="SAM" id="Phobius"/>
    </source>
</evidence>
<evidence type="ECO:0008006" key="3">
    <source>
        <dbReference type="Google" id="ProtNLM"/>
    </source>
</evidence>
<proteinExistence type="predicted"/>
<accession>A0A645DKG4</accession>
<dbReference type="EMBL" id="VSSQ01037139">
    <property type="protein sequence ID" value="MPM89755.1"/>
    <property type="molecule type" value="Genomic_DNA"/>
</dbReference>
<keyword evidence="1" id="KW-0812">Transmembrane</keyword>
<dbReference type="AlphaFoldDB" id="A0A645DKG4"/>
<evidence type="ECO:0000313" key="2">
    <source>
        <dbReference type="EMBL" id="MPM89755.1"/>
    </source>
</evidence>
<gene>
    <name evidence="2" type="ORF">SDC9_136867</name>
</gene>